<comment type="caution">
    <text evidence="2">The sequence shown here is derived from an EMBL/GenBank/DDBJ whole genome shotgun (WGS) entry which is preliminary data.</text>
</comment>
<evidence type="ECO:0000313" key="2">
    <source>
        <dbReference type="EMBL" id="MCQ8834251.1"/>
    </source>
</evidence>
<evidence type="ECO:0000313" key="3">
    <source>
        <dbReference type="Proteomes" id="UP001142400"/>
    </source>
</evidence>
<dbReference type="Proteomes" id="UP001142400">
    <property type="component" value="Unassembled WGS sequence"/>
</dbReference>
<dbReference type="AlphaFoldDB" id="A0A9X2RX84"/>
<name>A0A9X2RX84_STRMQ</name>
<feature type="compositionally biased region" description="Low complexity" evidence="1">
    <location>
        <begin position="20"/>
        <end position="32"/>
    </location>
</feature>
<organism evidence="2 3">
    <name type="scientific">Streptomyces malaysiensis subsp. samsunensis</name>
    <dbReference type="NCBI Taxonomy" id="459658"/>
    <lineage>
        <taxon>Bacteria</taxon>
        <taxon>Bacillati</taxon>
        <taxon>Actinomycetota</taxon>
        <taxon>Actinomycetes</taxon>
        <taxon>Kitasatosporales</taxon>
        <taxon>Streptomycetaceae</taxon>
        <taxon>Streptomyces</taxon>
        <taxon>Streptomyces violaceusniger group</taxon>
    </lineage>
</organism>
<dbReference type="EMBL" id="JANIIC010000054">
    <property type="protein sequence ID" value="MCQ8834251.1"/>
    <property type="molecule type" value="Genomic_DNA"/>
</dbReference>
<reference evidence="2" key="1">
    <citation type="submission" date="2022-06" db="EMBL/GenBank/DDBJ databases">
        <title>WGS of actinobacteria.</title>
        <authorList>
            <person name="Thawai C."/>
        </authorList>
    </citation>
    <scope>NUCLEOTIDE SEQUENCE</scope>
    <source>
        <strain evidence="2">DSM 42010</strain>
    </source>
</reference>
<gene>
    <name evidence="2" type="ORF">NQU54_35670</name>
</gene>
<dbReference type="RefSeq" id="WP_257634641.1">
    <property type="nucleotide sequence ID" value="NZ_JANIIC010000054.1"/>
</dbReference>
<accession>A0A9X2RX84</accession>
<keyword evidence="3" id="KW-1185">Reference proteome</keyword>
<feature type="region of interest" description="Disordered" evidence="1">
    <location>
        <begin position="1"/>
        <end position="32"/>
    </location>
</feature>
<sequence length="45" mass="4709">MVTLAKSGEGHAEAVRPRAVRGATAARTATADAGLECSWVKPRRC</sequence>
<evidence type="ECO:0000256" key="1">
    <source>
        <dbReference type="SAM" id="MobiDB-lite"/>
    </source>
</evidence>
<proteinExistence type="predicted"/>
<protein>
    <submittedName>
        <fullName evidence="2">Uncharacterized protein</fullName>
    </submittedName>
</protein>